<gene>
    <name evidence="2" type="ORF">MTR67_011935</name>
</gene>
<keyword evidence="1" id="KW-0812">Transmembrane</keyword>
<feature type="transmembrane region" description="Helical" evidence="1">
    <location>
        <begin position="25"/>
        <end position="42"/>
    </location>
</feature>
<evidence type="ECO:0000256" key="1">
    <source>
        <dbReference type="SAM" id="Phobius"/>
    </source>
</evidence>
<reference evidence="2" key="1">
    <citation type="submission" date="2023-08" db="EMBL/GenBank/DDBJ databases">
        <title>A de novo genome assembly of Solanum verrucosum Schlechtendal, a Mexican diploid species geographically isolated from the other diploid A-genome species in potato relatives.</title>
        <authorList>
            <person name="Hosaka K."/>
        </authorList>
    </citation>
    <scope>NUCLEOTIDE SEQUENCE</scope>
    <source>
        <tissue evidence="2">Young leaves</tissue>
    </source>
</reference>
<dbReference type="EMBL" id="CP133614">
    <property type="protein sequence ID" value="WMV18550.1"/>
    <property type="molecule type" value="Genomic_DNA"/>
</dbReference>
<keyword evidence="3" id="KW-1185">Reference proteome</keyword>
<dbReference type="AlphaFoldDB" id="A0AAF0TMG1"/>
<keyword evidence="1" id="KW-1133">Transmembrane helix</keyword>
<accession>A0AAF0TMG1</accession>
<protein>
    <submittedName>
        <fullName evidence="2">Uncharacterized protein</fullName>
    </submittedName>
</protein>
<sequence>ICVAADRSVLLVGIVDQLSDSPFGVVHRYLIATFCIVVLWAIGRYDTASWDFSAMRRLLPFFVDLILLFRAQHTGTKGEV</sequence>
<evidence type="ECO:0000313" key="3">
    <source>
        <dbReference type="Proteomes" id="UP001234989"/>
    </source>
</evidence>
<proteinExistence type="predicted"/>
<dbReference type="Proteomes" id="UP001234989">
    <property type="component" value="Chromosome 3"/>
</dbReference>
<name>A0AAF0TMG1_SOLVR</name>
<organism evidence="2 3">
    <name type="scientific">Solanum verrucosum</name>
    <dbReference type="NCBI Taxonomy" id="315347"/>
    <lineage>
        <taxon>Eukaryota</taxon>
        <taxon>Viridiplantae</taxon>
        <taxon>Streptophyta</taxon>
        <taxon>Embryophyta</taxon>
        <taxon>Tracheophyta</taxon>
        <taxon>Spermatophyta</taxon>
        <taxon>Magnoliopsida</taxon>
        <taxon>eudicotyledons</taxon>
        <taxon>Gunneridae</taxon>
        <taxon>Pentapetalae</taxon>
        <taxon>asterids</taxon>
        <taxon>lamiids</taxon>
        <taxon>Solanales</taxon>
        <taxon>Solanaceae</taxon>
        <taxon>Solanoideae</taxon>
        <taxon>Solaneae</taxon>
        <taxon>Solanum</taxon>
    </lineage>
</organism>
<feature type="non-terminal residue" evidence="2">
    <location>
        <position position="1"/>
    </location>
</feature>
<evidence type="ECO:0000313" key="2">
    <source>
        <dbReference type="EMBL" id="WMV18550.1"/>
    </source>
</evidence>
<keyword evidence="1" id="KW-0472">Membrane</keyword>